<organism evidence="1 2">
    <name type="scientific">Luteolibacter arcticus</name>
    <dbReference type="NCBI Taxonomy" id="1581411"/>
    <lineage>
        <taxon>Bacteria</taxon>
        <taxon>Pseudomonadati</taxon>
        <taxon>Verrucomicrobiota</taxon>
        <taxon>Verrucomicrobiia</taxon>
        <taxon>Verrucomicrobiales</taxon>
        <taxon>Verrucomicrobiaceae</taxon>
        <taxon>Luteolibacter</taxon>
    </lineage>
</organism>
<sequence>MKARTPTHMADDWYRRKTWTPIDREEFFERLRRSRGAFNKAQYARIQAYELLTTGTREAYSAALELLDMILAEWREDAQLAPVYHHRADCYLGLGDTERAMDAYRQVFQAQRVFKGHQTDAHIDFGWLIATTPLPELYDEALAVLGEFAHGMFPVQRYRVNAIHALILDARGQREQARSHARAALDEAAARQSGFRYHATLGLVESPGESVYQRLQALAV</sequence>
<dbReference type="Gene3D" id="1.25.40.10">
    <property type="entry name" value="Tetratricopeptide repeat domain"/>
    <property type="match status" value="1"/>
</dbReference>
<dbReference type="SUPFAM" id="SSF48452">
    <property type="entry name" value="TPR-like"/>
    <property type="match status" value="1"/>
</dbReference>
<protein>
    <recommendedName>
        <fullName evidence="3">Tetratricopeptide repeat protein</fullName>
    </recommendedName>
</protein>
<evidence type="ECO:0000313" key="1">
    <source>
        <dbReference type="EMBL" id="MCW1921012.1"/>
    </source>
</evidence>
<dbReference type="InterPro" id="IPR011990">
    <property type="entry name" value="TPR-like_helical_dom_sf"/>
</dbReference>
<name>A0ABT3GBK9_9BACT</name>
<dbReference type="EMBL" id="JAPDDT010000001">
    <property type="protein sequence ID" value="MCW1921012.1"/>
    <property type="molecule type" value="Genomic_DNA"/>
</dbReference>
<dbReference type="Proteomes" id="UP001320876">
    <property type="component" value="Unassembled WGS sequence"/>
</dbReference>
<dbReference type="Pfam" id="PF13181">
    <property type="entry name" value="TPR_8"/>
    <property type="match status" value="1"/>
</dbReference>
<keyword evidence="2" id="KW-1185">Reference proteome</keyword>
<accession>A0ABT3GBK9</accession>
<dbReference type="RefSeq" id="WP_264485121.1">
    <property type="nucleotide sequence ID" value="NZ_JAPDDT010000001.1"/>
</dbReference>
<dbReference type="InterPro" id="IPR019734">
    <property type="entry name" value="TPR_rpt"/>
</dbReference>
<evidence type="ECO:0000313" key="2">
    <source>
        <dbReference type="Proteomes" id="UP001320876"/>
    </source>
</evidence>
<proteinExistence type="predicted"/>
<reference evidence="1 2" key="1">
    <citation type="submission" date="2022-10" db="EMBL/GenBank/DDBJ databases">
        <title>Luteolibacter arcticus strain CCTCC AB 2014275, whole genome shotgun sequencing project.</title>
        <authorList>
            <person name="Zhao G."/>
            <person name="Shen L."/>
        </authorList>
    </citation>
    <scope>NUCLEOTIDE SEQUENCE [LARGE SCALE GENOMIC DNA]</scope>
    <source>
        <strain evidence="1 2">CCTCC AB 2014275</strain>
    </source>
</reference>
<gene>
    <name evidence="1" type="ORF">OKA05_00500</name>
</gene>
<evidence type="ECO:0008006" key="3">
    <source>
        <dbReference type="Google" id="ProtNLM"/>
    </source>
</evidence>
<comment type="caution">
    <text evidence="1">The sequence shown here is derived from an EMBL/GenBank/DDBJ whole genome shotgun (WGS) entry which is preliminary data.</text>
</comment>